<dbReference type="InterPro" id="IPR008271">
    <property type="entry name" value="Ser/Thr_kinase_AS"/>
</dbReference>
<dbReference type="InterPro" id="IPR050588">
    <property type="entry name" value="WNK_Ser-Thr_kinase"/>
</dbReference>
<protein>
    <recommendedName>
        <fullName evidence="2">Protein kinase domain-containing protein</fullName>
    </recommendedName>
</protein>
<dbReference type="SMART" id="SM00220">
    <property type="entry name" value="S_TKc"/>
    <property type="match status" value="1"/>
</dbReference>
<dbReference type="AlphaFoldDB" id="A0A1R2D1W4"/>
<evidence type="ECO:0000313" key="4">
    <source>
        <dbReference type="Proteomes" id="UP000187209"/>
    </source>
</evidence>
<comment type="caution">
    <text evidence="3">The sequence shown here is derived from an EMBL/GenBank/DDBJ whole genome shotgun (WGS) entry which is preliminary data.</text>
</comment>
<dbReference type="InterPro" id="IPR000719">
    <property type="entry name" value="Prot_kinase_dom"/>
</dbReference>
<dbReference type="GO" id="GO:0005524">
    <property type="term" value="F:ATP binding"/>
    <property type="evidence" value="ECO:0007669"/>
    <property type="project" value="InterPro"/>
</dbReference>
<dbReference type="SUPFAM" id="SSF56112">
    <property type="entry name" value="Protein kinase-like (PK-like)"/>
    <property type="match status" value="1"/>
</dbReference>
<dbReference type="PROSITE" id="PS00108">
    <property type="entry name" value="PROTEIN_KINASE_ST"/>
    <property type="match status" value="1"/>
</dbReference>
<evidence type="ECO:0000313" key="3">
    <source>
        <dbReference type="EMBL" id="OMJ95200.1"/>
    </source>
</evidence>
<dbReference type="Proteomes" id="UP000187209">
    <property type="component" value="Unassembled WGS sequence"/>
</dbReference>
<reference evidence="3 4" key="1">
    <citation type="submission" date="2016-11" db="EMBL/GenBank/DDBJ databases">
        <title>The macronuclear genome of Stentor coeruleus: a giant cell with tiny introns.</title>
        <authorList>
            <person name="Slabodnick M."/>
            <person name="Ruby J.G."/>
            <person name="Reiff S.B."/>
            <person name="Swart E.C."/>
            <person name="Gosai S."/>
            <person name="Prabakaran S."/>
            <person name="Witkowska E."/>
            <person name="Larue G.E."/>
            <person name="Fisher S."/>
            <person name="Freeman R.M."/>
            <person name="Gunawardena J."/>
            <person name="Chu W."/>
            <person name="Stover N.A."/>
            <person name="Gregory B.D."/>
            <person name="Nowacki M."/>
            <person name="Derisi J."/>
            <person name="Roy S.W."/>
            <person name="Marshall W.F."/>
            <person name="Sood P."/>
        </authorList>
    </citation>
    <scope>NUCLEOTIDE SEQUENCE [LARGE SCALE GENOMIC DNA]</scope>
    <source>
        <strain evidence="3">WM001</strain>
    </source>
</reference>
<dbReference type="PANTHER" id="PTHR13902">
    <property type="entry name" value="SERINE/THREONINE-PROTEIN KINASE WNK WITH NO LYSINE -RELATED"/>
    <property type="match status" value="1"/>
</dbReference>
<organism evidence="3 4">
    <name type="scientific">Stentor coeruleus</name>
    <dbReference type="NCBI Taxonomy" id="5963"/>
    <lineage>
        <taxon>Eukaryota</taxon>
        <taxon>Sar</taxon>
        <taxon>Alveolata</taxon>
        <taxon>Ciliophora</taxon>
        <taxon>Postciliodesmatophora</taxon>
        <taxon>Heterotrichea</taxon>
        <taxon>Heterotrichida</taxon>
        <taxon>Stentoridae</taxon>
        <taxon>Stentor</taxon>
    </lineage>
</organism>
<evidence type="ECO:0000259" key="2">
    <source>
        <dbReference type="PROSITE" id="PS50011"/>
    </source>
</evidence>
<feature type="region of interest" description="Disordered" evidence="1">
    <location>
        <begin position="1"/>
        <end position="22"/>
    </location>
</feature>
<dbReference type="Gene3D" id="3.30.200.20">
    <property type="entry name" value="Phosphorylase Kinase, domain 1"/>
    <property type="match status" value="1"/>
</dbReference>
<dbReference type="OrthoDB" id="4062651at2759"/>
<feature type="domain" description="Protein kinase" evidence="2">
    <location>
        <begin position="28"/>
        <end position="283"/>
    </location>
</feature>
<keyword evidence="4" id="KW-1185">Reference proteome</keyword>
<proteinExistence type="predicted"/>
<dbReference type="PROSITE" id="PS50011">
    <property type="entry name" value="PROTEIN_KINASE_DOM"/>
    <property type="match status" value="1"/>
</dbReference>
<dbReference type="InterPro" id="IPR011009">
    <property type="entry name" value="Kinase-like_dom_sf"/>
</dbReference>
<dbReference type="Gene3D" id="1.10.510.10">
    <property type="entry name" value="Transferase(Phosphotransferase) domain 1"/>
    <property type="match status" value="1"/>
</dbReference>
<dbReference type="GO" id="GO:0004672">
    <property type="term" value="F:protein kinase activity"/>
    <property type="evidence" value="ECO:0007669"/>
    <property type="project" value="InterPro"/>
</dbReference>
<dbReference type="Pfam" id="PF00069">
    <property type="entry name" value="Pkinase"/>
    <property type="match status" value="1"/>
</dbReference>
<dbReference type="EMBL" id="MPUH01000015">
    <property type="protein sequence ID" value="OMJ95200.1"/>
    <property type="molecule type" value="Genomic_DNA"/>
</dbReference>
<gene>
    <name evidence="3" type="ORF">SteCoe_1402</name>
</gene>
<accession>A0A1R2D1W4</accession>
<name>A0A1R2D1W4_9CILI</name>
<sequence length="489" mass="56073">MADDIHVTEDEPQEPLKFVEDSPTKRFSRTDKKLGHGAYKRVYLALDHETGKEVAWNTIKTQNMSKREKERILGEIKLYKHLDHPNILKLIKAWRNQAKDEVLMITELMTCSLKEYLHKKTERPRLRVIKNWCKSILRALDYLHSSNPPVIHRDLKCDNIFILSSSAEIRIGDLGLSTTLEDTHLKSQVGTPYFMAPEMYEENYGLNVDIYSFGLCVIEMCTLSTPYSECKNQAALFQKLKSGEKPEAFFMITDREVQDFISLCILPAQCRPTAKILLSNPFLAIRDDDSAINMPVIISTPFKSQNRDIVAINSEKEGEILKVNLIIKDQNESKFKVDFEFNANDEVPEKVAEELIKSVQLKPESLKIILDILEGKKRYETSIQDITKTPCFQGNMENRVRKFSIKLGIQEETGVKKVQVDLSFDLDTDTVDKVALETVENLGLDMLEVPQVASLLRKKISEVENKTNNCSYLDLLDMDNANVYRLDLV</sequence>
<evidence type="ECO:0000256" key="1">
    <source>
        <dbReference type="SAM" id="MobiDB-lite"/>
    </source>
</evidence>